<gene>
    <name evidence="2" type="ORF">M404DRAFT_1000491</name>
</gene>
<evidence type="ECO:0000313" key="2">
    <source>
        <dbReference type="EMBL" id="KIO04650.1"/>
    </source>
</evidence>
<dbReference type="AlphaFoldDB" id="A0A0C3NUU0"/>
<keyword evidence="3" id="KW-1185">Reference proteome</keyword>
<feature type="transmembrane region" description="Helical" evidence="1">
    <location>
        <begin position="38"/>
        <end position="58"/>
    </location>
</feature>
<dbReference type="Proteomes" id="UP000054217">
    <property type="component" value="Unassembled WGS sequence"/>
</dbReference>
<keyword evidence="1" id="KW-1133">Transmembrane helix</keyword>
<keyword evidence="1" id="KW-0472">Membrane</keyword>
<proteinExistence type="predicted"/>
<evidence type="ECO:0000313" key="3">
    <source>
        <dbReference type="Proteomes" id="UP000054217"/>
    </source>
</evidence>
<sequence>MAKHYGKLDNRAPERASALGGMPKCIKNFGWQYLTWEVLPVLVLTFLVLASYLCLSMIEMHGGGR</sequence>
<dbReference type="HOGENOM" id="CLU_2850649_0_0_1"/>
<accession>A0A0C3NUU0</accession>
<evidence type="ECO:0000256" key="1">
    <source>
        <dbReference type="SAM" id="Phobius"/>
    </source>
</evidence>
<dbReference type="InParanoid" id="A0A0C3NUU0"/>
<reference evidence="3" key="2">
    <citation type="submission" date="2015-01" db="EMBL/GenBank/DDBJ databases">
        <title>Evolutionary Origins and Diversification of the Mycorrhizal Mutualists.</title>
        <authorList>
            <consortium name="DOE Joint Genome Institute"/>
            <consortium name="Mycorrhizal Genomics Consortium"/>
            <person name="Kohler A."/>
            <person name="Kuo A."/>
            <person name="Nagy L.G."/>
            <person name="Floudas D."/>
            <person name="Copeland A."/>
            <person name="Barry K.W."/>
            <person name="Cichocki N."/>
            <person name="Veneault-Fourrey C."/>
            <person name="LaButti K."/>
            <person name="Lindquist E.A."/>
            <person name="Lipzen A."/>
            <person name="Lundell T."/>
            <person name="Morin E."/>
            <person name="Murat C."/>
            <person name="Riley R."/>
            <person name="Ohm R."/>
            <person name="Sun H."/>
            <person name="Tunlid A."/>
            <person name="Henrissat B."/>
            <person name="Grigoriev I.V."/>
            <person name="Hibbett D.S."/>
            <person name="Martin F."/>
        </authorList>
    </citation>
    <scope>NUCLEOTIDE SEQUENCE [LARGE SCALE GENOMIC DNA]</scope>
    <source>
        <strain evidence="3">Marx 270</strain>
    </source>
</reference>
<organism evidence="2 3">
    <name type="scientific">Pisolithus tinctorius Marx 270</name>
    <dbReference type="NCBI Taxonomy" id="870435"/>
    <lineage>
        <taxon>Eukaryota</taxon>
        <taxon>Fungi</taxon>
        <taxon>Dikarya</taxon>
        <taxon>Basidiomycota</taxon>
        <taxon>Agaricomycotina</taxon>
        <taxon>Agaricomycetes</taxon>
        <taxon>Agaricomycetidae</taxon>
        <taxon>Boletales</taxon>
        <taxon>Sclerodermatineae</taxon>
        <taxon>Pisolithaceae</taxon>
        <taxon>Pisolithus</taxon>
    </lineage>
</organism>
<name>A0A0C3NUU0_PISTI</name>
<protein>
    <submittedName>
        <fullName evidence="2">Uncharacterized protein</fullName>
    </submittedName>
</protein>
<dbReference type="EMBL" id="KN831970">
    <property type="protein sequence ID" value="KIO04650.1"/>
    <property type="molecule type" value="Genomic_DNA"/>
</dbReference>
<keyword evidence="1" id="KW-0812">Transmembrane</keyword>
<reference evidence="2 3" key="1">
    <citation type="submission" date="2014-04" db="EMBL/GenBank/DDBJ databases">
        <authorList>
            <consortium name="DOE Joint Genome Institute"/>
            <person name="Kuo A."/>
            <person name="Kohler A."/>
            <person name="Costa M.D."/>
            <person name="Nagy L.G."/>
            <person name="Floudas D."/>
            <person name="Copeland A."/>
            <person name="Barry K.W."/>
            <person name="Cichocki N."/>
            <person name="Veneault-Fourrey C."/>
            <person name="LaButti K."/>
            <person name="Lindquist E.A."/>
            <person name="Lipzen A."/>
            <person name="Lundell T."/>
            <person name="Morin E."/>
            <person name="Murat C."/>
            <person name="Sun H."/>
            <person name="Tunlid A."/>
            <person name="Henrissat B."/>
            <person name="Grigoriev I.V."/>
            <person name="Hibbett D.S."/>
            <person name="Martin F."/>
            <person name="Nordberg H.P."/>
            <person name="Cantor M.N."/>
            <person name="Hua S.X."/>
        </authorList>
    </citation>
    <scope>NUCLEOTIDE SEQUENCE [LARGE SCALE GENOMIC DNA]</scope>
    <source>
        <strain evidence="2 3">Marx 270</strain>
    </source>
</reference>